<evidence type="ECO:0000256" key="2">
    <source>
        <dbReference type="ARBA" id="ARBA00022694"/>
    </source>
</evidence>
<dbReference type="Pfam" id="PF09631">
    <property type="entry name" value="Sen15"/>
    <property type="match status" value="1"/>
</dbReference>
<comment type="similarity">
    <text evidence="1">Belongs to the SEN15 family.</text>
</comment>
<dbReference type="InterPro" id="IPR036167">
    <property type="entry name" value="tRNA_intron_Endo_cat-like_sf"/>
</dbReference>
<evidence type="ECO:0000313" key="5">
    <source>
        <dbReference type="Proteomes" id="UP001353858"/>
    </source>
</evidence>
<keyword evidence="5" id="KW-1185">Reference proteome</keyword>
<dbReference type="AlphaFoldDB" id="A0AAN7SFM8"/>
<evidence type="ECO:0000313" key="4">
    <source>
        <dbReference type="EMBL" id="KAK4876959.1"/>
    </source>
</evidence>
<dbReference type="PANTHER" id="PTHR28582:SF1">
    <property type="entry name" value="TRNA-SPLICING ENDONUCLEASE SUBUNIT SEN15"/>
    <property type="match status" value="1"/>
</dbReference>
<dbReference type="GO" id="GO:0005634">
    <property type="term" value="C:nucleus"/>
    <property type="evidence" value="ECO:0007669"/>
    <property type="project" value="UniProtKB-ARBA"/>
</dbReference>
<dbReference type="Gene3D" id="3.40.1350.10">
    <property type="match status" value="1"/>
</dbReference>
<dbReference type="GO" id="GO:0006388">
    <property type="term" value="P:tRNA splicing, via endonucleolytic cleavage and ligation"/>
    <property type="evidence" value="ECO:0007669"/>
    <property type="project" value="InterPro"/>
</dbReference>
<feature type="domain" description="tRNA-splicing endonuclease subunit Sen15" evidence="3">
    <location>
        <begin position="25"/>
        <end position="116"/>
    </location>
</feature>
<dbReference type="InterPro" id="IPR018593">
    <property type="entry name" value="tRNA-endonuc_su_Sen15"/>
</dbReference>
<reference evidence="5" key="1">
    <citation type="submission" date="2023-01" db="EMBL/GenBank/DDBJ databases">
        <title>Key to firefly adult light organ development and bioluminescence: homeobox transcription factors regulate luciferase expression and transportation to peroxisome.</title>
        <authorList>
            <person name="Fu X."/>
        </authorList>
    </citation>
    <scope>NUCLEOTIDE SEQUENCE [LARGE SCALE GENOMIC DNA]</scope>
</reference>
<dbReference type="PANTHER" id="PTHR28582">
    <property type="entry name" value="TRNA-SPLICING ENDONUCLEASE SUBUNIT SEN15"/>
    <property type="match status" value="1"/>
</dbReference>
<dbReference type="SUPFAM" id="SSF53032">
    <property type="entry name" value="tRNA-intron endonuclease catalytic domain-like"/>
    <property type="match status" value="1"/>
</dbReference>
<evidence type="ECO:0000259" key="3">
    <source>
        <dbReference type="Pfam" id="PF09631"/>
    </source>
</evidence>
<sequence>MYEYLKHEFNRLGCNNPKIIAISTQVYLDLCEVKKYWDVEYLYDQAIDKIYFTAKTTKTADPALFIPVEVSESLSFNDLQNLLQLSKNEKLYIAIVSSDSTSVYYQISKDLSDPCQEKKDFLERSRRIDAELRRNRDLIEQAALYNLPITLKKETSGASTSGANK</sequence>
<dbReference type="InterPro" id="IPR011856">
    <property type="entry name" value="tRNA_endonuc-like_dom_sf"/>
</dbReference>
<accession>A0AAN7SFM8</accession>
<keyword evidence="2" id="KW-0819">tRNA processing</keyword>
<dbReference type="Proteomes" id="UP001353858">
    <property type="component" value="Unassembled WGS sequence"/>
</dbReference>
<gene>
    <name evidence="4" type="ORF">RN001_009465</name>
</gene>
<comment type="caution">
    <text evidence="4">The sequence shown here is derived from an EMBL/GenBank/DDBJ whole genome shotgun (WGS) entry which is preliminary data.</text>
</comment>
<organism evidence="4 5">
    <name type="scientific">Aquatica leii</name>
    <dbReference type="NCBI Taxonomy" id="1421715"/>
    <lineage>
        <taxon>Eukaryota</taxon>
        <taxon>Metazoa</taxon>
        <taxon>Ecdysozoa</taxon>
        <taxon>Arthropoda</taxon>
        <taxon>Hexapoda</taxon>
        <taxon>Insecta</taxon>
        <taxon>Pterygota</taxon>
        <taxon>Neoptera</taxon>
        <taxon>Endopterygota</taxon>
        <taxon>Coleoptera</taxon>
        <taxon>Polyphaga</taxon>
        <taxon>Elateriformia</taxon>
        <taxon>Elateroidea</taxon>
        <taxon>Lampyridae</taxon>
        <taxon>Luciolinae</taxon>
        <taxon>Aquatica</taxon>
    </lineage>
</organism>
<protein>
    <recommendedName>
        <fullName evidence="3">tRNA-splicing endonuclease subunit Sen15 domain-containing protein</fullName>
    </recommendedName>
</protein>
<dbReference type="GO" id="GO:0003676">
    <property type="term" value="F:nucleic acid binding"/>
    <property type="evidence" value="ECO:0007669"/>
    <property type="project" value="InterPro"/>
</dbReference>
<name>A0AAN7SFM8_9COLE</name>
<evidence type="ECO:0000256" key="1">
    <source>
        <dbReference type="ARBA" id="ARBA00006091"/>
    </source>
</evidence>
<dbReference type="EMBL" id="JARPUR010000004">
    <property type="protein sequence ID" value="KAK4876959.1"/>
    <property type="molecule type" value="Genomic_DNA"/>
</dbReference>
<proteinExistence type="inferred from homology"/>